<dbReference type="Proteomes" id="UP000053226">
    <property type="component" value="Unassembled WGS sequence"/>
</dbReference>
<dbReference type="EC" id="3.4.24.-" evidence="9"/>
<evidence type="ECO:0000313" key="9">
    <source>
        <dbReference type="EMBL" id="KPD03866.1"/>
    </source>
</evidence>
<evidence type="ECO:0000256" key="2">
    <source>
        <dbReference type="ARBA" id="ARBA00022670"/>
    </source>
</evidence>
<dbReference type="InterPro" id="IPR050626">
    <property type="entry name" value="Peptidase_M16"/>
</dbReference>
<evidence type="ECO:0000256" key="3">
    <source>
        <dbReference type="ARBA" id="ARBA00022801"/>
    </source>
</evidence>
<evidence type="ECO:0000259" key="7">
    <source>
        <dbReference type="Pfam" id="PF00675"/>
    </source>
</evidence>
<keyword evidence="5" id="KW-0482">Metalloprotease</keyword>
<dbReference type="Pfam" id="PF05193">
    <property type="entry name" value="Peptidase_M16_C"/>
    <property type="match status" value="1"/>
</dbReference>
<accession>A0A0N1KI43</accession>
<keyword evidence="2" id="KW-0645">Protease</keyword>
<feature type="domain" description="Peptidase M16 C-terminal" evidence="8">
    <location>
        <begin position="200"/>
        <end position="376"/>
    </location>
</feature>
<keyword evidence="3 9" id="KW-0378">Hydrolase</keyword>
<evidence type="ECO:0000256" key="5">
    <source>
        <dbReference type="ARBA" id="ARBA00023049"/>
    </source>
</evidence>
<evidence type="ECO:0000259" key="8">
    <source>
        <dbReference type="Pfam" id="PF05193"/>
    </source>
</evidence>
<feature type="chain" id="PRO_5005875752" evidence="6">
    <location>
        <begin position="24"/>
        <end position="496"/>
    </location>
</feature>
<organism evidence="9 10">
    <name type="scientific">Moellerella wisconsensis ATCC 35017</name>
    <dbReference type="NCBI Taxonomy" id="1354267"/>
    <lineage>
        <taxon>Bacteria</taxon>
        <taxon>Pseudomonadati</taxon>
        <taxon>Pseudomonadota</taxon>
        <taxon>Gammaproteobacteria</taxon>
        <taxon>Enterobacterales</taxon>
        <taxon>Morganellaceae</taxon>
        <taxon>Moellerella</taxon>
    </lineage>
</organism>
<dbReference type="GO" id="GO:0046872">
    <property type="term" value="F:metal ion binding"/>
    <property type="evidence" value="ECO:0007669"/>
    <property type="project" value="InterPro"/>
</dbReference>
<dbReference type="EMBL" id="LGAA01000007">
    <property type="protein sequence ID" value="KPD03866.1"/>
    <property type="molecule type" value="Genomic_DNA"/>
</dbReference>
<feature type="signal peptide" evidence="6">
    <location>
        <begin position="1"/>
        <end position="23"/>
    </location>
</feature>
<sequence>MQGMKIRYYISGLLLSVAGVVSAEPLQPDPAWQQGKLENGFSWQLLQTPQRPNDRVQLRLAIKTGSLTEDVSEKGYSYLIPKMALYQPTESLPAEKLQNLWRNAIDPTLPMPPAVVSYDFTLYSLSLPNNKPELLKDALKWLAESAAGGQYTQQALQTALTSSDIPVATLPMDVNDPVWRVRLKGSSMVGFDPGLKPTDSININSLNQFYQKWYTPDMMTLYIAGHVDGRMLSDVIQQNFASLEGKRSEPVPVASLSPLKPQAVNILSDREVTDSLALIWDIDWLPIKDSRVLQNYWQQDIAREALYHSLQQVFAKKFAEEVRPELDCRVQYQRASCTLTVFAPADKMAQASELLMNELVSINKNGIAPELFDSMVQEKQSQLSQLFAAYARTSTDVLINQRLTSQQNNVVDIAPEQYQRFRQAFLATQNLEQMNMEVRRLLSQEPALVLVQPKSKQLLDAEQLRLQFEKVLWPKEVVTPQSTTSTLPPVSDENKS</sequence>
<evidence type="ECO:0000313" key="10">
    <source>
        <dbReference type="Proteomes" id="UP000053226"/>
    </source>
</evidence>
<dbReference type="GO" id="GO:0008237">
    <property type="term" value="F:metallopeptidase activity"/>
    <property type="evidence" value="ECO:0007669"/>
    <property type="project" value="UniProtKB-KW"/>
</dbReference>
<name>A0A0N1KI43_9GAMM</name>
<comment type="similarity">
    <text evidence="1">Belongs to the peptidase M16 family.</text>
</comment>
<evidence type="ECO:0000256" key="4">
    <source>
        <dbReference type="ARBA" id="ARBA00022833"/>
    </source>
</evidence>
<dbReference type="RefSeq" id="WP_053907398.1">
    <property type="nucleotide sequence ID" value="NZ_CAWMUS010000007.1"/>
</dbReference>
<protein>
    <submittedName>
        <fullName evidence="9">Putative peptidase</fullName>
        <ecNumber evidence="9">3.4.24.-</ecNumber>
    </submittedName>
</protein>
<proteinExistence type="inferred from homology"/>
<dbReference type="PANTHER" id="PTHR43690:SF17">
    <property type="entry name" value="PROTEIN YHJJ"/>
    <property type="match status" value="1"/>
</dbReference>
<keyword evidence="4" id="KW-0862">Zinc</keyword>
<dbReference type="Gene3D" id="3.30.830.10">
    <property type="entry name" value="Metalloenzyme, LuxS/M16 peptidase-like"/>
    <property type="match status" value="2"/>
</dbReference>
<dbReference type="OrthoDB" id="9811314at2"/>
<dbReference type="InterPro" id="IPR011765">
    <property type="entry name" value="Pept_M16_N"/>
</dbReference>
<dbReference type="InterPro" id="IPR011249">
    <property type="entry name" value="Metalloenz_LuxS/M16"/>
</dbReference>
<evidence type="ECO:0000256" key="6">
    <source>
        <dbReference type="SAM" id="SignalP"/>
    </source>
</evidence>
<feature type="domain" description="Peptidase M16 N-terminal" evidence="7">
    <location>
        <begin position="51"/>
        <end position="155"/>
    </location>
</feature>
<keyword evidence="10" id="KW-1185">Reference proteome</keyword>
<dbReference type="Pfam" id="PF00675">
    <property type="entry name" value="Peptidase_M16"/>
    <property type="match status" value="1"/>
</dbReference>
<dbReference type="GO" id="GO:0006508">
    <property type="term" value="P:proteolysis"/>
    <property type="evidence" value="ECO:0007669"/>
    <property type="project" value="UniProtKB-KW"/>
</dbReference>
<keyword evidence="6" id="KW-0732">Signal</keyword>
<dbReference type="PANTHER" id="PTHR43690">
    <property type="entry name" value="NARDILYSIN"/>
    <property type="match status" value="1"/>
</dbReference>
<gene>
    <name evidence="9" type="ORF">M992_0787</name>
</gene>
<dbReference type="InterPro" id="IPR007863">
    <property type="entry name" value="Peptidase_M16_C"/>
</dbReference>
<comment type="caution">
    <text evidence="9">The sequence shown here is derived from an EMBL/GenBank/DDBJ whole genome shotgun (WGS) entry which is preliminary data.</text>
</comment>
<reference evidence="9 10" key="1">
    <citation type="submission" date="2015-07" db="EMBL/GenBank/DDBJ databases">
        <title>ATOL: Assembling a taxonomically balanced genome-scale reconstruction of the evolutionary history of the Enterobacteriaceae.</title>
        <authorList>
            <person name="Plunkett G.III."/>
            <person name="Neeno-Eckwall E.C."/>
            <person name="Glasner J.D."/>
            <person name="Perna N.T."/>
        </authorList>
    </citation>
    <scope>NUCLEOTIDE SEQUENCE [LARGE SCALE GENOMIC DNA]</scope>
    <source>
        <strain evidence="9 10">ATCC 35017</strain>
    </source>
</reference>
<dbReference type="AlphaFoldDB" id="A0A0N1KI43"/>
<evidence type="ECO:0000256" key="1">
    <source>
        <dbReference type="ARBA" id="ARBA00007261"/>
    </source>
</evidence>
<dbReference type="SUPFAM" id="SSF63411">
    <property type="entry name" value="LuxS/MPP-like metallohydrolase"/>
    <property type="match status" value="1"/>
</dbReference>